<dbReference type="EMBL" id="BAHD01000089">
    <property type="protein sequence ID" value="GAB97947.1"/>
    <property type="molecule type" value="Genomic_DNA"/>
</dbReference>
<sequence>MVGGIRVTSLARTVVDCITALPPVWGLAVADSALRAIVRPERSKPEEALERAAPILKEWRALLEARGPKRGLIRARAILDAASPLPESPGESRSRAVLLAPGLPMPLLQIPVKLGDTTAWCDFGWLIAPGRYLLGEFDGAVKYRLDGLTGIALSNKLSEEKQREDGLRRLRHRIERVVNADLSTADRRAQMVDRMVAKLPAQLLVNCVPRPGFAIAPDPLPPGRKLVRRRRR</sequence>
<gene>
    <name evidence="1" type="ORF">KILIM_089_00170</name>
</gene>
<dbReference type="Proteomes" id="UP000008366">
    <property type="component" value="Unassembled WGS sequence"/>
</dbReference>
<protein>
    <submittedName>
        <fullName evidence="1">Uncharacterized protein</fullName>
    </submittedName>
</protein>
<reference evidence="1 2" key="1">
    <citation type="submission" date="2012-08" db="EMBL/GenBank/DDBJ databases">
        <title>Whole genome shotgun sequence of Kineosphaera limosa NBRC 100340.</title>
        <authorList>
            <person name="Yoshida I."/>
            <person name="Isaki S."/>
            <person name="Hosoyama A."/>
            <person name="Tsuchikane K."/>
            <person name="Katsumata H."/>
            <person name="Ando Y."/>
            <person name="Ohji S."/>
            <person name="Hamada M."/>
            <person name="Tamura T."/>
            <person name="Yamazoe A."/>
            <person name="Yamazaki S."/>
            <person name="Fujita N."/>
        </authorList>
    </citation>
    <scope>NUCLEOTIDE SEQUENCE [LARGE SCALE GENOMIC DNA]</scope>
    <source>
        <strain evidence="1 2">NBRC 100340</strain>
    </source>
</reference>
<proteinExistence type="predicted"/>
<dbReference type="eggNOG" id="COG5340">
    <property type="taxonomic scope" value="Bacteria"/>
</dbReference>
<dbReference type="STRING" id="1184609.KILIM_089_00170"/>
<name>K6X0R0_9MICO</name>
<accession>K6X0R0</accession>
<evidence type="ECO:0000313" key="1">
    <source>
        <dbReference type="EMBL" id="GAB97947.1"/>
    </source>
</evidence>
<keyword evidence="2" id="KW-1185">Reference proteome</keyword>
<comment type="caution">
    <text evidence="1">The sequence shown here is derived from an EMBL/GenBank/DDBJ whole genome shotgun (WGS) entry which is preliminary data.</text>
</comment>
<organism evidence="1 2">
    <name type="scientific">Kineosphaera limosa NBRC 100340</name>
    <dbReference type="NCBI Taxonomy" id="1184609"/>
    <lineage>
        <taxon>Bacteria</taxon>
        <taxon>Bacillati</taxon>
        <taxon>Actinomycetota</taxon>
        <taxon>Actinomycetes</taxon>
        <taxon>Micrococcales</taxon>
        <taxon>Dermatophilaceae</taxon>
        <taxon>Kineosphaera</taxon>
    </lineage>
</organism>
<dbReference type="AlphaFoldDB" id="K6X0R0"/>
<evidence type="ECO:0000313" key="2">
    <source>
        <dbReference type="Proteomes" id="UP000008366"/>
    </source>
</evidence>